<feature type="compositionally biased region" description="Polar residues" evidence="4">
    <location>
        <begin position="441"/>
        <end position="454"/>
    </location>
</feature>
<gene>
    <name evidence="6" type="ORF">XNOV1_A008489</name>
</gene>
<evidence type="ECO:0000259" key="5">
    <source>
        <dbReference type="Pfam" id="PF15309"/>
    </source>
</evidence>
<dbReference type="AlphaFoldDB" id="A0AAV1H4M1"/>
<dbReference type="GO" id="GO:0046599">
    <property type="term" value="P:regulation of centriole replication"/>
    <property type="evidence" value="ECO:0007669"/>
    <property type="project" value="TreeGrafter"/>
</dbReference>
<name>A0AAV1H4M1_XYRNO</name>
<feature type="compositionally biased region" description="Basic and acidic residues" evidence="4">
    <location>
        <begin position="839"/>
        <end position="872"/>
    </location>
</feature>
<dbReference type="PANTHER" id="PTHR21553:SF24">
    <property type="entry name" value="(E2-INDEPENDENT) E3 UBIQUITIN-CONJUGATING ENZYME FATS"/>
    <property type="match status" value="1"/>
</dbReference>
<feature type="region of interest" description="Disordered" evidence="4">
    <location>
        <begin position="711"/>
        <end position="872"/>
    </location>
</feature>
<dbReference type="GO" id="GO:0005813">
    <property type="term" value="C:centrosome"/>
    <property type="evidence" value="ECO:0007669"/>
    <property type="project" value="UniProtKB-SubCell"/>
</dbReference>
<feature type="compositionally biased region" description="Low complexity" evidence="4">
    <location>
        <begin position="103"/>
        <end position="120"/>
    </location>
</feature>
<dbReference type="InterPro" id="IPR029299">
    <property type="entry name" value="ALMS_motif"/>
</dbReference>
<dbReference type="GO" id="GO:0005814">
    <property type="term" value="C:centriole"/>
    <property type="evidence" value="ECO:0007669"/>
    <property type="project" value="TreeGrafter"/>
</dbReference>
<feature type="compositionally biased region" description="Low complexity" evidence="4">
    <location>
        <begin position="535"/>
        <end position="544"/>
    </location>
</feature>
<accession>A0AAV1H4M1</accession>
<feature type="compositionally biased region" description="Polar residues" evidence="4">
    <location>
        <begin position="506"/>
        <end position="534"/>
    </location>
</feature>
<evidence type="ECO:0000256" key="2">
    <source>
        <dbReference type="ARBA" id="ARBA00022490"/>
    </source>
</evidence>
<dbReference type="Pfam" id="PF15309">
    <property type="entry name" value="ALMS_motif"/>
    <property type="match status" value="1"/>
</dbReference>
<feature type="compositionally biased region" description="Polar residues" evidence="4">
    <location>
        <begin position="284"/>
        <end position="303"/>
    </location>
</feature>
<evidence type="ECO:0000256" key="1">
    <source>
        <dbReference type="ARBA" id="ARBA00004300"/>
    </source>
</evidence>
<feature type="region of interest" description="Disordered" evidence="4">
    <location>
        <begin position="399"/>
        <end position="427"/>
    </location>
</feature>
<evidence type="ECO:0000313" key="7">
    <source>
        <dbReference type="Proteomes" id="UP001178508"/>
    </source>
</evidence>
<feature type="region of interest" description="Disordered" evidence="4">
    <location>
        <begin position="506"/>
        <end position="550"/>
    </location>
</feature>
<feature type="region of interest" description="Disordered" evidence="4">
    <location>
        <begin position="441"/>
        <end position="467"/>
    </location>
</feature>
<comment type="subcellular location">
    <subcellularLocation>
        <location evidence="1">Cytoplasm</location>
        <location evidence="1">Cytoskeleton</location>
        <location evidence="1">Microtubule organizing center</location>
        <location evidence="1">Centrosome</location>
    </subcellularLocation>
</comment>
<feature type="compositionally biased region" description="Polar residues" evidence="4">
    <location>
        <begin position="729"/>
        <end position="739"/>
    </location>
</feature>
<proteinExistence type="predicted"/>
<feature type="region of interest" description="Disordered" evidence="4">
    <location>
        <begin position="651"/>
        <end position="695"/>
    </location>
</feature>
<keyword evidence="2" id="KW-0963">Cytoplasm</keyword>
<feature type="domain" description="ALMS motif" evidence="5">
    <location>
        <begin position="775"/>
        <end position="898"/>
    </location>
</feature>
<feature type="region of interest" description="Disordered" evidence="4">
    <location>
        <begin position="201"/>
        <end position="225"/>
    </location>
</feature>
<dbReference type="GO" id="GO:0008017">
    <property type="term" value="F:microtubule binding"/>
    <property type="evidence" value="ECO:0007669"/>
    <property type="project" value="TreeGrafter"/>
</dbReference>
<evidence type="ECO:0000256" key="4">
    <source>
        <dbReference type="SAM" id="MobiDB-lite"/>
    </source>
</evidence>
<feature type="region of interest" description="Disordered" evidence="4">
    <location>
        <begin position="570"/>
        <end position="608"/>
    </location>
</feature>
<feature type="region of interest" description="Disordered" evidence="4">
    <location>
        <begin position="276"/>
        <end position="334"/>
    </location>
</feature>
<dbReference type="PANTHER" id="PTHR21553">
    <property type="entry name" value="ALMS1-RELATED"/>
    <property type="match status" value="1"/>
</dbReference>
<dbReference type="Proteomes" id="UP001178508">
    <property type="component" value="Chromosome 19"/>
</dbReference>
<feature type="region of interest" description="Disordered" evidence="4">
    <location>
        <begin position="33"/>
        <end position="53"/>
    </location>
</feature>
<sequence length="901" mass="99693">MTFRRPAAHLRRAPSWRKSGDEYSWESLISDGEVLPRSSHPTRPTRPQSAIEGGHLDGWLEHLQRMQSGFLRTQVRDQLPAFNDRTTSMPALDKETTRRSWAPSFSRGSSSCGSPSFCESSLGSQESLQTGFYSRPERRGSWEKAHIMQVPKKEQAHLSSIAPVRIGWLPIQRKVVMAETRKQNQQWDHSASQVKLKQPITPTPFQRNRPTAIHPNDGEVERSHSGLSAWGVKTWQTPDQGSHIIKQVPEKRSFLANEGDRPVGWPALRRGWNTNRVSAFPGGSHSTETSSDPSGKSPLMKTSSTERLKQTPLHQTTAADLCKPPTLLQGTNSTDTYKPCTPLHRTGSVQPLKATVPLCETNSGSSVTSIVPQSKTSFSSITISSRKVCRSASLPGSDTYKNFPHSCESPSPTPSDKSMDPNPRQVTVQRKATIVKVTEQRVVSSPASNTQNAVTPPDSHASDTVVQRRKATIIKVTERRESYTPSKVGVRNPEFRHSFTEGLYKHNTSWSQGDNSGNNATPSYSNLDSAKAPNSSVSPDSSTSEPEKNNKALHRSTLNLFVSNPPAIEAPAPFEVSPRAVGHRSDRPQRPQSCYGNVFGHSATSNNDVTKPVARKWSFGLPLETNINPANSDSGGFNSPQTAAKEPGQLEADTFKPNGSEKDETLPPESAGRRPSPCLTLIKAPDPDSNQSPEEVLALNAAAIIANIKLQRQLSKKRTPNGNSEKDSTASPQGNTVTDKGTCMKPHPDQSPVQDHERPPAEFVPLSLEPERSPETISLQEALQRSRPDFISRSQGRMRELERRAQERKELAVSRGPRSGATPRQRRVHSTRPAAQKDNLLKPRDKAIAGKEMQPRSKRISAEVKKKKEEERKREVILTNKQRVELFKKRLLDQILHRSSS</sequence>
<evidence type="ECO:0000256" key="3">
    <source>
        <dbReference type="ARBA" id="ARBA00023212"/>
    </source>
</evidence>
<feature type="compositionally biased region" description="Low complexity" evidence="4">
    <location>
        <begin position="36"/>
        <end position="47"/>
    </location>
</feature>
<organism evidence="6 7">
    <name type="scientific">Xyrichtys novacula</name>
    <name type="common">Pearly razorfish</name>
    <name type="synonym">Hemipteronotus novacula</name>
    <dbReference type="NCBI Taxonomy" id="13765"/>
    <lineage>
        <taxon>Eukaryota</taxon>
        <taxon>Metazoa</taxon>
        <taxon>Chordata</taxon>
        <taxon>Craniata</taxon>
        <taxon>Vertebrata</taxon>
        <taxon>Euteleostomi</taxon>
        <taxon>Actinopterygii</taxon>
        <taxon>Neopterygii</taxon>
        <taxon>Teleostei</taxon>
        <taxon>Neoteleostei</taxon>
        <taxon>Acanthomorphata</taxon>
        <taxon>Eupercaria</taxon>
        <taxon>Labriformes</taxon>
        <taxon>Labridae</taxon>
        <taxon>Xyrichtys</taxon>
    </lineage>
</organism>
<reference evidence="6" key="1">
    <citation type="submission" date="2023-08" db="EMBL/GenBank/DDBJ databases">
        <authorList>
            <person name="Alioto T."/>
            <person name="Alioto T."/>
            <person name="Gomez Garrido J."/>
        </authorList>
    </citation>
    <scope>NUCLEOTIDE SEQUENCE</scope>
</reference>
<dbReference type="GO" id="GO:0005829">
    <property type="term" value="C:cytosol"/>
    <property type="evidence" value="ECO:0007669"/>
    <property type="project" value="TreeGrafter"/>
</dbReference>
<dbReference type="EMBL" id="OY660882">
    <property type="protein sequence ID" value="CAJ1080239.1"/>
    <property type="molecule type" value="Genomic_DNA"/>
</dbReference>
<keyword evidence="7" id="KW-1185">Reference proteome</keyword>
<feature type="region of interest" description="Disordered" evidence="4">
    <location>
        <begin position="81"/>
        <end position="120"/>
    </location>
</feature>
<keyword evidence="3" id="KW-0206">Cytoskeleton</keyword>
<feature type="compositionally biased region" description="Basic and acidic residues" evidence="4">
    <location>
        <begin position="797"/>
        <end position="812"/>
    </location>
</feature>
<evidence type="ECO:0000313" key="6">
    <source>
        <dbReference type="EMBL" id="CAJ1080239.1"/>
    </source>
</evidence>
<protein>
    <submittedName>
        <fullName evidence="6">(E2-independent) E3 ubiquitin-conjugating enzyme FATS</fullName>
    </submittedName>
</protein>